<reference evidence="1 2" key="1">
    <citation type="submission" date="2018-06" db="EMBL/GenBank/DDBJ databases">
        <title>Genome Sequence of the Brown Rot Fungal Pathogen Monilinia fructigena.</title>
        <authorList>
            <person name="Landi L."/>
            <person name="De Miccolis Angelini R.M."/>
            <person name="Pollastro S."/>
            <person name="Abate D."/>
            <person name="Faretra F."/>
            <person name="Romanazzi G."/>
        </authorList>
    </citation>
    <scope>NUCLEOTIDE SEQUENCE [LARGE SCALE GENOMIC DNA]</scope>
    <source>
        <strain evidence="1 2">Mfrg269</strain>
    </source>
</reference>
<evidence type="ECO:0000313" key="2">
    <source>
        <dbReference type="Proteomes" id="UP000249056"/>
    </source>
</evidence>
<keyword evidence="2" id="KW-1185">Reference proteome</keyword>
<accession>A0A395IUB4</accession>
<name>A0A395IUB4_9HELO</name>
<sequence>MNSILLEAESETTTSQNGQAELQKELGDLQTELDIARENFADIPRARKLELDDLNRQLRKKQILSLLFH</sequence>
<protein>
    <submittedName>
        <fullName evidence="1">Uncharacterized protein</fullName>
    </submittedName>
</protein>
<dbReference type="AlphaFoldDB" id="A0A395IUB4"/>
<dbReference type="EMBL" id="QKRW01000017">
    <property type="protein sequence ID" value="RAL63731.1"/>
    <property type="molecule type" value="Genomic_DNA"/>
</dbReference>
<evidence type="ECO:0000313" key="1">
    <source>
        <dbReference type="EMBL" id="RAL63731.1"/>
    </source>
</evidence>
<organism evidence="1 2">
    <name type="scientific">Monilinia fructigena</name>
    <dbReference type="NCBI Taxonomy" id="38457"/>
    <lineage>
        <taxon>Eukaryota</taxon>
        <taxon>Fungi</taxon>
        <taxon>Dikarya</taxon>
        <taxon>Ascomycota</taxon>
        <taxon>Pezizomycotina</taxon>
        <taxon>Leotiomycetes</taxon>
        <taxon>Helotiales</taxon>
        <taxon>Sclerotiniaceae</taxon>
        <taxon>Monilinia</taxon>
    </lineage>
</organism>
<comment type="caution">
    <text evidence="1">The sequence shown here is derived from an EMBL/GenBank/DDBJ whole genome shotgun (WGS) entry which is preliminary data.</text>
</comment>
<proteinExistence type="predicted"/>
<gene>
    <name evidence="1" type="ORF">DID88_003378</name>
</gene>
<dbReference type="Proteomes" id="UP000249056">
    <property type="component" value="Unassembled WGS sequence"/>
</dbReference>